<dbReference type="GO" id="GO:0031490">
    <property type="term" value="F:chromatin DNA binding"/>
    <property type="evidence" value="ECO:0007669"/>
    <property type="project" value="TreeGrafter"/>
</dbReference>
<comment type="caution">
    <text evidence="2">The sequence shown here is derived from an EMBL/GenBank/DDBJ whole genome shotgun (WGS) entry which is preliminary data.</text>
</comment>
<evidence type="ECO:0008006" key="4">
    <source>
        <dbReference type="Google" id="ProtNLM"/>
    </source>
</evidence>
<evidence type="ECO:0000313" key="2">
    <source>
        <dbReference type="EMBL" id="KAK3381532.1"/>
    </source>
</evidence>
<dbReference type="GO" id="GO:0003713">
    <property type="term" value="F:transcription coactivator activity"/>
    <property type="evidence" value="ECO:0007669"/>
    <property type="project" value="InterPro"/>
</dbReference>
<dbReference type="PANTHER" id="PTHR31606:SF1">
    <property type="entry name" value="WW DOMAIN BINDING PROTEIN 2, ISOFORM E"/>
    <property type="match status" value="1"/>
</dbReference>
<dbReference type="PANTHER" id="PTHR31606">
    <property type="entry name" value="WW DOMAIN BINDING PROTEIN 2, ISOFORM E"/>
    <property type="match status" value="1"/>
</dbReference>
<dbReference type="EMBL" id="JAULSW010000005">
    <property type="protein sequence ID" value="KAK3381532.1"/>
    <property type="molecule type" value="Genomic_DNA"/>
</dbReference>
<feature type="region of interest" description="Disordered" evidence="1">
    <location>
        <begin position="174"/>
        <end position="256"/>
    </location>
</feature>
<dbReference type="AlphaFoldDB" id="A0AAE0TVY3"/>
<name>A0AAE0TVY3_9PEZI</name>
<organism evidence="2 3">
    <name type="scientific">Podospora didyma</name>
    <dbReference type="NCBI Taxonomy" id="330526"/>
    <lineage>
        <taxon>Eukaryota</taxon>
        <taxon>Fungi</taxon>
        <taxon>Dikarya</taxon>
        <taxon>Ascomycota</taxon>
        <taxon>Pezizomycotina</taxon>
        <taxon>Sordariomycetes</taxon>
        <taxon>Sordariomycetidae</taxon>
        <taxon>Sordariales</taxon>
        <taxon>Podosporaceae</taxon>
        <taxon>Podospora</taxon>
    </lineage>
</organism>
<dbReference type="CDD" id="cd13214">
    <property type="entry name" value="PH-GRAM_WBP2"/>
    <property type="match status" value="1"/>
</dbReference>
<proteinExistence type="predicted"/>
<keyword evidence="3" id="KW-1185">Reference proteome</keyword>
<dbReference type="InterPro" id="IPR044852">
    <property type="entry name" value="WBP2-like"/>
</dbReference>
<feature type="compositionally biased region" description="Basic and acidic residues" evidence="1">
    <location>
        <begin position="247"/>
        <end position="256"/>
    </location>
</feature>
<dbReference type="GO" id="GO:0005634">
    <property type="term" value="C:nucleus"/>
    <property type="evidence" value="ECO:0007669"/>
    <property type="project" value="TreeGrafter"/>
</dbReference>
<dbReference type="SUPFAM" id="SSF50729">
    <property type="entry name" value="PH domain-like"/>
    <property type="match status" value="1"/>
</dbReference>
<reference evidence="2" key="2">
    <citation type="submission" date="2023-06" db="EMBL/GenBank/DDBJ databases">
        <authorList>
            <consortium name="Lawrence Berkeley National Laboratory"/>
            <person name="Haridas S."/>
            <person name="Hensen N."/>
            <person name="Bonometti L."/>
            <person name="Westerberg I."/>
            <person name="Brannstrom I.O."/>
            <person name="Guillou S."/>
            <person name="Cros-Aarteil S."/>
            <person name="Calhoun S."/>
            <person name="Kuo A."/>
            <person name="Mondo S."/>
            <person name="Pangilinan J."/>
            <person name="Riley R."/>
            <person name="LaButti K."/>
            <person name="Andreopoulos B."/>
            <person name="Lipzen A."/>
            <person name="Chen C."/>
            <person name="Yanf M."/>
            <person name="Daum C."/>
            <person name="Ng V."/>
            <person name="Clum A."/>
            <person name="Steindorff A."/>
            <person name="Ohm R."/>
            <person name="Martin F."/>
            <person name="Silar P."/>
            <person name="Natvig D."/>
            <person name="Lalanne C."/>
            <person name="Gautier V."/>
            <person name="Ament-velasquez S.L."/>
            <person name="Kruys A."/>
            <person name="Hutchinson M.I."/>
            <person name="Powell A.J."/>
            <person name="Barry K."/>
            <person name="Miller A.N."/>
            <person name="Grigoriev I.V."/>
            <person name="Debuchy R."/>
            <person name="Gladieux P."/>
            <person name="Thoren M.H."/>
            <person name="Johannesson H."/>
        </authorList>
    </citation>
    <scope>NUCLEOTIDE SEQUENCE</scope>
    <source>
        <strain evidence="2">CBS 232.78</strain>
    </source>
</reference>
<evidence type="ECO:0000256" key="1">
    <source>
        <dbReference type="SAM" id="MobiDB-lite"/>
    </source>
</evidence>
<dbReference type="Proteomes" id="UP001285441">
    <property type="component" value="Unassembled WGS sequence"/>
</dbReference>
<evidence type="ECO:0000313" key="3">
    <source>
        <dbReference type="Proteomes" id="UP001285441"/>
    </source>
</evidence>
<protein>
    <recommendedName>
        <fullName evidence="4">WW domain-containing protein</fullName>
    </recommendedName>
</protein>
<sequence length="256" mass="28188">MSDQFLAEQHTWTLAQNARRAEVNVEDSWVMLTRDGEIVPIPDEKILFTSRARVGLELSTPRELQVAEPFSVKSDSGVAYITNERVIYLPARPTETFKSFFAPVLSFSDTHVQSSWIGPWSWGGVVRPVSGGGIPMNIPRIEAKLIFRDGGHSDFQAKFEWLKERLHHAQELGIIPGQNVEPPPPYDPISPVRSGEPSSGAPGPAAGAGGVTGAAVDQRQPPQPAPDEPPPDYVEAQAQAISMQYEQRTREEAERQ</sequence>
<reference evidence="2" key="1">
    <citation type="journal article" date="2023" name="Mol. Phylogenet. Evol.">
        <title>Genome-scale phylogeny and comparative genomics of the fungal order Sordariales.</title>
        <authorList>
            <person name="Hensen N."/>
            <person name="Bonometti L."/>
            <person name="Westerberg I."/>
            <person name="Brannstrom I.O."/>
            <person name="Guillou S."/>
            <person name="Cros-Aarteil S."/>
            <person name="Calhoun S."/>
            <person name="Haridas S."/>
            <person name="Kuo A."/>
            <person name="Mondo S."/>
            <person name="Pangilinan J."/>
            <person name="Riley R."/>
            <person name="LaButti K."/>
            <person name="Andreopoulos B."/>
            <person name="Lipzen A."/>
            <person name="Chen C."/>
            <person name="Yan M."/>
            <person name="Daum C."/>
            <person name="Ng V."/>
            <person name="Clum A."/>
            <person name="Steindorff A."/>
            <person name="Ohm R.A."/>
            <person name="Martin F."/>
            <person name="Silar P."/>
            <person name="Natvig D.O."/>
            <person name="Lalanne C."/>
            <person name="Gautier V."/>
            <person name="Ament-Velasquez S.L."/>
            <person name="Kruys A."/>
            <person name="Hutchinson M.I."/>
            <person name="Powell A.J."/>
            <person name="Barry K."/>
            <person name="Miller A.N."/>
            <person name="Grigoriev I.V."/>
            <person name="Debuchy R."/>
            <person name="Gladieux P."/>
            <person name="Hiltunen Thoren M."/>
            <person name="Johannesson H."/>
        </authorList>
    </citation>
    <scope>NUCLEOTIDE SEQUENCE</scope>
    <source>
        <strain evidence="2">CBS 232.78</strain>
    </source>
</reference>
<feature type="compositionally biased region" description="Pro residues" evidence="1">
    <location>
        <begin position="221"/>
        <end position="232"/>
    </location>
</feature>
<gene>
    <name evidence="2" type="ORF">B0H63DRAFT_475964</name>
</gene>
<accession>A0AAE0TVY3</accession>